<evidence type="ECO:0000259" key="2">
    <source>
        <dbReference type="SMART" id="SM00014"/>
    </source>
</evidence>
<organism evidence="3 4">
    <name type="scientific">Candidatus Woesebacteria bacterium RIFCSPLOWO2_01_FULL_39_10b</name>
    <dbReference type="NCBI Taxonomy" id="1802517"/>
    <lineage>
        <taxon>Bacteria</taxon>
        <taxon>Candidatus Woeseibacteriota</taxon>
    </lineage>
</organism>
<feature type="transmembrane region" description="Helical" evidence="1">
    <location>
        <begin position="133"/>
        <end position="152"/>
    </location>
</feature>
<dbReference type="Pfam" id="PF01569">
    <property type="entry name" value="PAP2"/>
    <property type="match status" value="1"/>
</dbReference>
<evidence type="ECO:0000313" key="4">
    <source>
        <dbReference type="Proteomes" id="UP000176404"/>
    </source>
</evidence>
<dbReference type="STRING" id="1802517.A2892_01750"/>
<dbReference type="InterPro" id="IPR036938">
    <property type="entry name" value="PAP2/HPO_sf"/>
</dbReference>
<protein>
    <recommendedName>
        <fullName evidence="2">Phosphatidic acid phosphatase type 2/haloperoxidase domain-containing protein</fullName>
    </recommendedName>
</protein>
<accession>A0A1F8B9P6</accession>
<dbReference type="AlphaFoldDB" id="A0A1F8B9P6"/>
<keyword evidence="1" id="KW-1133">Transmembrane helix</keyword>
<keyword evidence="1" id="KW-0812">Transmembrane</keyword>
<dbReference type="PANTHER" id="PTHR14969:SF13">
    <property type="entry name" value="AT30094P"/>
    <property type="match status" value="1"/>
</dbReference>
<dbReference type="Proteomes" id="UP000176404">
    <property type="component" value="Unassembled WGS sequence"/>
</dbReference>
<comment type="caution">
    <text evidence="3">The sequence shown here is derived from an EMBL/GenBank/DDBJ whole genome shotgun (WGS) entry which is preliminary data.</text>
</comment>
<sequence>MNQILFSNITIFLASFLIWFMFAGLIILWVIDGRMRKEQVLHTILAMLIAWTLSTMIKSLFPSPRPFEVNGAMPLTLTTPSGGSFPSNHAAVAFSLAVSIWLHNKKVGNYFLILAVLVGTGRMLGNVHYFLDILGGAVLGIITAVGVEKLHLFKLLKK</sequence>
<feature type="transmembrane region" description="Helical" evidence="1">
    <location>
        <begin position="6"/>
        <end position="31"/>
    </location>
</feature>
<dbReference type="GO" id="GO:0042392">
    <property type="term" value="F:sphingosine-1-phosphate phosphatase activity"/>
    <property type="evidence" value="ECO:0007669"/>
    <property type="project" value="TreeGrafter"/>
</dbReference>
<reference evidence="3 4" key="1">
    <citation type="journal article" date="2016" name="Nat. Commun.">
        <title>Thousands of microbial genomes shed light on interconnected biogeochemical processes in an aquifer system.</title>
        <authorList>
            <person name="Anantharaman K."/>
            <person name="Brown C.T."/>
            <person name="Hug L.A."/>
            <person name="Sharon I."/>
            <person name="Castelle C.J."/>
            <person name="Probst A.J."/>
            <person name="Thomas B.C."/>
            <person name="Singh A."/>
            <person name="Wilkins M.J."/>
            <person name="Karaoz U."/>
            <person name="Brodie E.L."/>
            <person name="Williams K.H."/>
            <person name="Hubbard S.S."/>
            <person name="Banfield J.F."/>
        </authorList>
    </citation>
    <scope>NUCLEOTIDE SEQUENCE [LARGE SCALE GENOMIC DNA]</scope>
</reference>
<feature type="transmembrane region" description="Helical" evidence="1">
    <location>
        <begin position="43"/>
        <end position="61"/>
    </location>
</feature>
<feature type="domain" description="Phosphatidic acid phosphatase type 2/haloperoxidase" evidence="2">
    <location>
        <begin position="39"/>
        <end position="148"/>
    </location>
</feature>
<dbReference type="InterPro" id="IPR000326">
    <property type="entry name" value="PAP2/HPO"/>
</dbReference>
<dbReference type="SMART" id="SM00014">
    <property type="entry name" value="acidPPc"/>
    <property type="match status" value="1"/>
</dbReference>
<dbReference type="Gene3D" id="1.20.144.10">
    <property type="entry name" value="Phosphatidic acid phosphatase type 2/haloperoxidase"/>
    <property type="match status" value="1"/>
</dbReference>
<name>A0A1F8B9P6_9BACT</name>
<dbReference type="EMBL" id="MGHD01000003">
    <property type="protein sequence ID" value="OGM60747.1"/>
    <property type="molecule type" value="Genomic_DNA"/>
</dbReference>
<evidence type="ECO:0000256" key="1">
    <source>
        <dbReference type="SAM" id="Phobius"/>
    </source>
</evidence>
<gene>
    <name evidence="3" type="ORF">A2892_01750</name>
</gene>
<evidence type="ECO:0000313" key="3">
    <source>
        <dbReference type="EMBL" id="OGM60747.1"/>
    </source>
</evidence>
<proteinExistence type="predicted"/>
<dbReference type="SUPFAM" id="SSF48317">
    <property type="entry name" value="Acid phosphatase/Vanadium-dependent haloperoxidase"/>
    <property type="match status" value="1"/>
</dbReference>
<feature type="transmembrane region" description="Helical" evidence="1">
    <location>
        <begin position="81"/>
        <end position="102"/>
    </location>
</feature>
<keyword evidence="1" id="KW-0472">Membrane</keyword>
<dbReference type="PANTHER" id="PTHR14969">
    <property type="entry name" value="SPHINGOSINE-1-PHOSPHATE PHOSPHOHYDROLASE"/>
    <property type="match status" value="1"/>
</dbReference>